<comment type="caution">
    <text evidence="1">The sequence shown here is derived from an EMBL/GenBank/DDBJ whole genome shotgun (WGS) entry which is preliminary data.</text>
</comment>
<organism evidence="1 2">
    <name type="scientific">Clostridium senegalense</name>
    <dbReference type="NCBI Taxonomy" id="1465809"/>
    <lineage>
        <taxon>Bacteria</taxon>
        <taxon>Bacillati</taxon>
        <taxon>Bacillota</taxon>
        <taxon>Clostridia</taxon>
        <taxon>Eubacteriales</taxon>
        <taxon>Clostridiaceae</taxon>
        <taxon>Clostridium</taxon>
    </lineage>
</organism>
<sequence>MELINNISEEKILIRKLMDVEEILNLRENKGVFKIKSENKNLSPDIHSIVYLRLNDSIIERFKLAFKIKEIPMRIYEVEMLCEGKSLNYLYKDSILKIISNRIKEELELENLNPKINESLLKAYKGAIKEAYKTSLQS</sequence>
<keyword evidence="2" id="KW-1185">Reference proteome</keyword>
<gene>
    <name evidence="1" type="ORF">G3M99_08520</name>
</gene>
<proteinExistence type="predicted"/>
<accession>A0A6M0H2E6</accession>
<dbReference type="EMBL" id="JAAGPU010000013">
    <property type="protein sequence ID" value="NEU04895.1"/>
    <property type="molecule type" value="Genomic_DNA"/>
</dbReference>
<protein>
    <submittedName>
        <fullName evidence="1">Uncharacterized protein</fullName>
    </submittedName>
</protein>
<dbReference type="AlphaFoldDB" id="A0A6M0H2E6"/>
<evidence type="ECO:0000313" key="2">
    <source>
        <dbReference type="Proteomes" id="UP000481872"/>
    </source>
</evidence>
<dbReference type="Proteomes" id="UP000481872">
    <property type="component" value="Unassembled WGS sequence"/>
</dbReference>
<reference evidence="1 2" key="1">
    <citation type="submission" date="2020-02" db="EMBL/GenBank/DDBJ databases">
        <title>Genome assembly of a novel Clostridium senegalense strain.</title>
        <authorList>
            <person name="Gupta T.B."/>
            <person name="Jauregui R."/>
            <person name="Maclean P."/>
            <person name="Nawarathana A."/>
            <person name="Brightwell G."/>
        </authorList>
    </citation>
    <scope>NUCLEOTIDE SEQUENCE [LARGE SCALE GENOMIC DNA]</scope>
    <source>
        <strain evidence="1 2">AGRFS4</strain>
    </source>
</reference>
<name>A0A6M0H2E6_9CLOT</name>
<evidence type="ECO:0000313" key="1">
    <source>
        <dbReference type="EMBL" id="NEU04895.1"/>
    </source>
</evidence>
<dbReference type="RefSeq" id="WP_061995872.1">
    <property type="nucleotide sequence ID" value="NZ_JAAGPU010000013.1"/>
</dbReference>